<dbReference type="Pfam" id="PF22725">
    <property type="entry name" value="GFO_IDH_MocA_C3"/>
    <property type="match status" value="1"/>
</dbReference>
<protein>
    <submittedName>
        <fullName evidence="4">GH109</fullName>
    </submittedName>
</protein>
<evidence type="ECO:0000313" key="4">
    <source>
        <dbReference type="EMBL" id="CAA9519993.1"/>
    </source>
</evidence>
<reference evidence="4" key="1">
    <citation type="submission" date="2020-02" db="EMBL/GenBank/DDBJ databases">
        <authorList>
            <person name="Meier V. D."/>
        </authorList>
    </citation>
    <scope>NUCLEOTIDE SEQUENCE</scope>
    <source>
        <strain evidence="4">AVDCRST_MAG53</strain>
    </source>
</reference>
<feature type="domain" description="GFO/IDH/MocA-like oxidoreductase" evidence="3">
    <location>
        <begin position="134"/>
        <end position="240"/>
    </location>
</feature>
<dbReference type="GO" id="GO:0000166">
    <property type="term" value="F:nucleotide binding"/>
    <property type="evidence" value="ECO:0007669"/>
    <property type="project" value="InterPro"/>
</dbReference>
<dbReference type="InterPro" id="IPR051450">
    <property type="entry name" value="Gfo/Idh/MocA_Oxidoreductases"/>
</dbReference>
<dbReference type="InterPro" id="IPR000683">
    <property type="entry name" value="Gfo/Idh/MocA-like_OxRdtase_N"/>
</dbReference>
<feature type="region of interest" description="Disordered" evidence="1">
    <location>
        <begin position="332"/>
        <end position="366"/>
    </location>
</feature>
<dbReference type="SUPFAM" id="SSF55347">
    <property type="entry name" value="Glyceraldehyde-3-phosphate dehydrogenase-like, C-terminal domain"/>
    <property type="match status" value="1"/>
</dbReference>
<proteinExistence type="predicted"/>
<dbReference type="PANTHER" id="PTHR43377">
    <property type="entry name" value="BILIVERDIN REDUCTASE A"/>
    <property type="match status" value="1"/>
</dbReference>
<dbReference type="Gene3D" id="3.30.360.10">
    <property type="entry name" value="Dihydrodipicolinate Reductase, domain 2"/>
    <property type="match status" value="1"/>
</dbReference>
<evidence type="ECO:0000259" key="2">
    <source>
        <dbReference type="Pfam" id="PF01408"/>
    </source>
</evidence>
<dbReference type="PANTHER" id="PTHR43377:SF6">
    <property type="entry name" value="GFO_IDH_MOCA-LIKE OXIDOREDUCTASE N-TERMINAL DOMAIN-CONTAINING PROTEIN"/>
    <property type="match status" value="1"/>
</dbReference>
<dbReference type="Pfam" id="PF01408">
    <property type="entry name" value="GFO_IDH_MocA"/>
    <property type="match status" value="1"/>
</dbReference>
<accession>A0A6J4TDP2</accession>
<feature type="domain" description="Gfo/Idh/MocA-like oxidoreductase N-terminal" evidence="2">
    <location>
        <begin position="7"/>
        <end position="126"/>
    </location>
</feature>
<gene>
    <name evidence="4" type="ORF">AVDCRST_MAG53-3235</name>
</gene>
<organism evidence="4">
    <name type="scientific">uncultured Solirubrobacteraceae bacterium</name>
    <dbReference type="NCBI Taxonomy" id="1162706"/>
    <lineage>
        <taxon>Bacteria</taxon>
        <taxon>Bacillati</taxon>
        <taxon>Actinomycetota</taxon>
        <taxon>Thermoleophilia</taxon>
        <taxon>Solirubrobacterales</taxon>
        <taxon>Solirubrobacteraceae</taxon>
        <taxon>environmental samples</taxon>
    </lineage>
</organism>
<dbReference type="SUPFAM" id="SSF51735">
    <property type="entry name" value="NAD(P)-binding Rossmann-fold domains"/>
    <property type="match status" value="1"/>
</dbReference>
<dbReference type="Gene3D" id="3.40.50.720">
    <property type="entry name" value="NAD(P)-binding Rossmann-like Domain"/>
    <property type="match status" value="1"/>
</dbReference>
<sequence>MPVVSPVNVAVVGLGYWGPNLVRNLWDTEGAHMGAVCDPNRRALGPIARRYPSIRAVESYEELLADEEIDAVAIATPVHTHFEMARAALHAGKHVFVEKPMAARSEDCRELIALADERSLVLMPGHTFLYSPPVRKIKELLEAGELGELFFATFSRVNLGIHQSDVSVVRDLGPHDFSMLLYWLGQPTFVRAIGRDAVGSGQLDVAFIDLGLANGALVHMELSWLAPTKLRRTVLVGSGKMVVYEDTSSEQVRVFDRGVEVMEPQSFGEYQLSYRSGDVTSPRLDAQEPLRLELEDFVTCVREGTEPLSSKKVGLDVVRIIEAAETSLQFHGSPVALDTPSGDRRRNDRRRNKGGMPNLETWPAVS</sequence>
<dbReference type="AlphaFoldDB" id="A0A6J4TDP2"/>
<evidence type="ECO:0000256" key="1">
    <source>
        <dbReference type="SAM" id="MobiDB-lite"/>
    </source>
</evidence>
<evidence type="ECO:0000259" key="3">
    <source>
        <dbReference type="Pfam" id="PF22725"/>
    </source>
</evidence>
<dbReference type="InterPro" id="IPR036291">
    <property type="entry name" value="NAD(P)-bd_dom_sf"/>
</dbReference>
<dbReference type="EMBL" id="CADCVR010000101">
    <property type="protein sequence ID" value="CAA9519993.1"/>
    <property type="molecule type" value="Genomic_DNA"/>
</dbReference>
<dbReference type="InterPro" id="IPR055170">
    <property type="entry name" value="GFO_IDH_MocA-like_dom"/>
</dbReference>
<name>A0A6J4TDP2_9ACTN</name>